<dbReference type="KEGG" id="mno:Mnod_6771"/>
<accession>B8IG52</accession>
<dbReference type="RefSeq" id="WP_015933098.1">
    <property type="nucleotide sequence ID" value="NC_011894.1"/>
</dbReference>
<keyword evidence="3" id="KW-1185">Reference proteome</keyword>
<organism evidence="2 3">
    <name type="scientific">Methylobacterium nodulans (strain LMG 21967 / CNCM I-2342 / ORS 2060)</name>
    <dbReference type="NCBI Taxonomy" id="460265"/>
    <lineage>
        <taxon>Bacteria</taxon>
        <taxon>Pseudomonadati</taxon>
        <taxon>Pseudomonadota</taxon>
        <taxon>Alphaproteobacteria</taxon>
        <taxon>Hyphomicrobiales</taxon>
        <taxon>Methylobacteriaceae</taxon>
        <taxon>Methylobacterium</taxon>
    </lineage>
</organism>
<proteinExistence type="predicted"/>
<feature type="signal peptide" evidence="1">
    <location>
        <begin position="1"/>
        <end position="21"/>
    </location>
</feature>
<protein>
    <submittedName>
        <fullName evidence="2">Uncharacterized protein</fullName>
    </submittedName>
</protein>
<keyword evidence="1" id="KW-0732">Signal</keyword>
<dbReference type="HOGENOM" id="CLU_2001225_0_0_5"/>
<dbReference type="AlphaFoldDB" id="B8IG52"/>
<name>B8IG52_METNO</name>
<sequence>MRRTLPAFTLLVLSAALVLGAAEGRAQSVVDRSGERIPRDELAMILRNLNSESNEPSAIRIRNLRRIEGPPVILCGEISVGSALGVRTEFRTFSAVPEQQIVFSPYDVSGDHIGIFDSIIAAHCGGR</sequence>
<evidence type="ECO:0000313" key="2">
    <source>
        <dbReference type="EMBL" id="ACL61529.1"/>
    </source>
</evidence>
<dbReference type="Proteomes" id="UP000008207">
    <property type="component" value="Chromosome"/>
</dbReference>
<evidence type="ECO:0000256" key="1">
    <source>
        <dbReference type="SAM" id="SignalP"/>
    </source>
</evidence>
<gene>
    <name evidence="2" type="ordered locus">Mnod_6771</name>
</gene>
<dbReference type="eggNOG" id="ENOG5030VQI">
    <property type="taxonomic scope" value="Bacteria"/>
</dbReference>
<reference evidence="2 3" key="1">
    <citation type="submission" date="2009-01" db="EMBL/GenBank/DDBJ databases">
        <title>Complete sequence of chromosome of Methylobacterium nodulans ORS 2060.</title>
        <authorList>
            <consortium name="US DOE Joint Genome Institute"/>
            <person name="Lucas S."/>
            <person name="Copeland A."/>
            <person name="Lapidus A."/>
            <person name="Glavina del Rio T."/>
            <person name="Dalin E."/>
            <person name="Tice H."/>
            <person name="Bruce D."/>
            <person name="Goodwin L."/>
            <person name="Pitluck S."/>
            <person name="Sims D."/>
            <person name="Brettin T."/>
            <person name="Detter J.C."/>
            <person name="Han C."/>
            <person name="Larimer F."/>
            <person name="Land M."/>
            <person name="Hauser L."/>
            <person name="Kyrpides N."/>
            <person name="Ivanova N."/>
            <person name="Marx C.J."/>
            <person name="Richardson P."/>
        </authorList>
    </citation>
    <scope>NUCLEOTIDE SEQUENCE [LARGE SCALE GENOMIC DNA]</scope>
    <source>
        <strain evidence="3">LMG 21967 / CNCM I-2342 / ORS 2060</strain>
    </source>
</reference>
<dbReference type="EMBL" id="CP001349">
    <property type="protein sequence ID" value="ACL61529.1"/>
    <property type="molecule type" value="Genomic_DNA"/>
</dbReference>
<evidence type="ECO:0000313" key="3">
    <source>
        <dbReference type="Proteomes" id="UP000008207"/>
    </source>
</evidence>
<dbReference type="STRING" id="460265.Mnod_6771"/>
<feature type="chain" id="PRO_5002874041" evidence="1">
    <location>
        <begin position="22"/>
        <end position="127"/>
    </location>
</feature>